<dbReference type="SMART" id="SM00316">
    <property type="entry name" value="S1"/>
    <property type="match status" value="3"/>
</dbReference>
<protein>
    <recommendedName>
        <fullName evidence="2">S1 motif domain-containing protein</fullName>
    </recommendedName>
</protein>
<dbReference type="InterPro" id="IPR014464">
    <property type="entry name" value="CvfB_fam"/>
</dbReference>
<dbReference type="InterPro" id="IPR012340">
    <property type="entry name" value="NA-bd_OB-fold"/>
</dbReference>
<dbReference type="Gene3D" id="2.40.50.140">
    <property type="entry name" value="Nucleic acid-binding proteins"/>
    <property type="match status" value="2"/>
</dbReference>
<gene>
    <name evidence="3" type="ORF">SAMN04488134_101160</name>
</gene>
<dbReference type="Gene3D" id="1.10.10.10">
    <property type="entry name" value="Winged helix-like DNA-binding domain superfamily/Winged helix DNA-binding domain"/>
    <property type="match status" value="1"/>
</dbReference>
<dbReference type="OrthoDB" id="9801597at2"/>
<dbReference type="GO" id="GO:0003676">
    <property type="term" value="F:nucleic acid binding"/>
    <property type="evidence" value="ECO:0007669"/>
    <property type="project" value="InterPro"/>
</dbReference>
<dbReference type="AlphaFoldDB" id="A0A1H8GSD7"/>
<evidence type="ECO:0000259" key="2">
    <source>
        <dbReference type="PROSITE" id="PS50126"/>
    </source>
</evidence>
<dbReference type="InterPro" id="IPR048587">
    <property type="entry name" value="CvfB_S1_3rd"/>
</dbReference>
<dbReference type="PIRSF" id="PIRSF012524">
    <property type="entry name" value="YitL_S1"/>
    <property type="match status" value="1"/>
</dbReference>
<dbReference type="InterPro" id="IPR036388">
    <property type="entry name" value="WH-like_DNA-bd_sf"/>
</dbReference>
<feature type="domain" description="S1 motif" evidence="2">
    <location>
        <begin position="157"/>
        <end position="217"/>
    </location>
</feature>
<dbReference type="InterPro" id="IPR039566">
    <property type="entry name" value="CvfB_S1_st"/>
</dbReference>
<comment type="similarity">
    <text evidence="1">Belongs to the CvfB family.</text>
</comment>
<dbReference type="Pfam" id="PF13509">
    <property type="entry name" value="S1_2"/>
    <property type="match status" value="1"/>
</dbReference>
<dbReference type="STRING" id="872970.SAMN04488134_101160"/>
<dbReference type="Pfam" id="PF21543">
    <property type="entry name" value="CvfB_2nd"/>
    <property type="match status" value="1"/>
</dbReference>
<dbReference type="InterPro" id="IPR003029">
    <property type="entry name" value="S1_domain"/>
</dbReference>
<reference evidence="3 4" key="1">
    <citation type="submission" date="2016-10" db="EMBL/GenBank/DDBJ databases">
        <authorList>
            <person name="de Groot N.N."/>
        </authorList>
    </citation>
    <scope>NUCLEOTIDE SEQUENCE [LARGE SCALE GENOMIC DNA]</scope>
    <source>
        <strain evidence="3 4">CGMCC 1.10434</strain>
    </source>
</reference>
<dbReference type="PROSITE" id="PS50126">
    <property type="entry name" value="S1"/>
    <property type="match status" value="1"/>
</dbReference>
<dbReference type="SUPFAM" id="SSF50249">
    <property type="entry name" value="Nucleic acid-binding proteins"/>
    <property type="match status" value="1"/>
</dbReference>
<evidence type="ECO:0000313" key="3">
    <source>
        <dbReference type="EMBL" id="SEN47031.1"/>
    </source>
</evidence>
<dbReference type="Pfam" id="PF21191">
    <property type="entry name" value="CvfB_1st"/>
    <property type="match status" value="1"/>
</dbReference>
<dbReference type="Proteomes" id="UP000199300">
    <property type="component" value="Unassembled WGS sequence"/>
</dbReference>
<dbReference type="InterPro" id="IPR048588">
    <property type="entry name" value="CvfB_S1_2nd"/>
</dbReference>
<proteinExistence type="inferred from homology"/>
<dbReference type="InterPro" id="IPR040764">
    <property type="entry name" value="CvfB_WH"/>
</dbReference>
<accession>A0A1H8GSD7</accession>
<keyword evidence="4" id="KW-1185">Reference proteome</keyword>
<dbReference type="Pfam" id="PF17783">
    <property type="entry name" value="WHD_CvfB"/>
    <property type="match status" value="1"/>
</dbReference>
<dbReference type="EMBL" id="FODJ01000001">
    <property type="protein sequence ID" value="SEN47031.1"/>
    <property type="molecule type" value="Genomic_DNA"/>
</dbReference>
<organism evidence="3 4">
    <name type="scientific">Amphibacillus marinus</name>
    <dbReference type="NCBI Taxonomy" id="872970"/>
    <lineage>
        <taxon>Bacteria</taxon>
        <taxon>Bacillati</taxon>
        <taxon>Bacillota</taxon>
        <taxon>Bacilli</taxon>
        <taxon>Bacillales</taxon>
        <taxon>Bacillaceae</taxon>
        <taxon>Amphibacillus</taxon>
    </lineage>
</organism>
<dbReference type="PANTHER" id="PTHR37296:SF1">
    <property type="entry name" value="CONSERVED VIRULENCE FACTOR B"/>
    <property type="match status" value="1"/>
</dbReference>
<name>A0A1H8GSD7_9BACI</name>
<dbReference type="PANTHER" id="PTHR37296">
    <property type="entry name" value="CONSERVED VIRULENCE FACTOR B"/>
    <property type="match status" value="1"/>
</dbReference>
<sequence length="291" mass="32983">MTAIRPGETVQLIVKRVIETGYVLTEETSTTTEILLHQNETTETLNENDKVNVFLYHNKNKQLIATMNLPRINYDVFDWAEVTEVNAPLGVFVNIGTSKHILVSADDLPVISAVWPQPGDQLYVTLKQDKKGRLLADPIREEDFEGNWDQAPETLFNQDISGRVFRSGKEGAVVITDQGYRGFIHSSERKKDLRLGEWIDGRVIKVKHDGSLNLSLLSRKQDAQAEDAYIILQYLQKHNGIVALDNKSDPEEIAIHFNMSKAAFKRAIGKLYKERLIVQENGKTILINDKN</sequence>
<evidence type="ECO:0000313" key="4">
    <source>
        <dbReference type="Proteomes" id="UP000199300"/>
    </source>
</evidence>
<evidence type="ECO:0000256" key="1">
    <source>
        <dbReference type="PIRNR" id="PIRNR012524"/>
    </source>
</evidence>
<dbReference type="RefSeq" id="WP_091493661.1">
    <property type="nucleotide sequence ID" value="NZ_FODJ01000001.1"/>
</dbReference>